<accession>A0A6J6FSG8</accession>
<evidence type="ECO:0000313" key="2">
    <source>
        <dbReference type="EMBL" id="CAB4590589.1"/>
    </source>
</evidence>
<dbReference type="InterPro" id="IPR045886">
    <property type="entry name" value="ThiF/MoeB/HesA"/>
</dbReference>
<dbReference type="Pfam" id="PF00899">
    <property type="entry name" value="ThiF"/>
    <property type="match status" value="1"/>
</dbReference>
<dbReference type="GO" id="GO:0004792">
    <property type="term" value="F:thiosulfate-cyanide sulfurtransferase activity"/>
    <property type="evidence" value="ECO:0007669"/>
    <property type="project" value="TreeGrafter"/>
</dbReference>
<gene>
    <name evidence="2" type="ORF">UFOPK1807_00254</name>
</gene>
<dbReference type="EMBL" id="CAEZUI010000016">
    <property type="protein sequence ID" value="CAB4590589.1"/>
    <property type="molecule type" value="Genomic_DNA"/>
</dbReference>
<dbReference type="GO" id="GO:0005737">
    <property type="term" value="C:cytoplasm"/>
    <property type="evidence" value="ECO:0007669"/>
    <property type="project" value="TreeGrafter"/>
</dbReference>
<dbReference type="AlphaFoldDB" id="A0A6J6FSG8"/>
<proteinExistence type="predicted"/>
<dbReference type="InterPro" id="IPR000594">
    <property type="entry name" value="ThiF_NAD_FAD-bd"/>
</dbReference>
<dbReference type="GO" id="GO:0016779">
    <property type="term" value="F:nucleotidyltransferase activity"/>
    <property type="evidence" value="ECO:0007669"/>
    <property type="project" value="TreeGrafter"/>
</dbReference>
<feature type="domain" description="THIF-type NAD/FAD binding fold" evidence="1">
    <location>
        <begin position="24"/>
        <end position="245"/>
    </location>
</feature>
<evidence type="ECO:0000259" key="1">
    <source>
        <dbReference type="Pfam" id="PF00899"/>
    </source>
</evidence>
<dbReference type="InterPro" id="IPR035985">
    <property type="entry name" value="Ubiquitin-activating_enz"/>
</dbReference>
<dbReference type="GO" id="GO:0032446">
    <property type="term" value="P:protein modification by small protein conjugation"/>
    <property type="evidence" value="ECO:0007669"/>
    <property type="project" value="TreeGrafter"/>
</dbReference>
<dbReference type="Gene3D" id="3.40.50.720">
    <property type="entry name" value="NAD(P)-binding Rossmann-like Domain"/>
    <property type="match status" value="1"/>
</dbReference>
<dbReference type="GO" id="GO:0008641">
    <property type="term" value="F:ubiquitin-like modifier activating enzyme activity"/>
    <property type="evidence" value="ECO:0007669"/>
    <property type="project" value="InterPro"/>
</dbReference>
<sequence length="378" mass="42129">MSSDKIVVDTTSYTARQELITWWDQSKLRAANVLVVGAGALGNEIVKNLALVGVGNITIVDMDTIELSNLSRCIFFRESDDGSYKAEVLAREAERLNPFTKTRFFTTPVQDLGDAYLQQFNLIIAGLDNREARVWLGGAARRAGKVWIDAAIEGLMGKVQTFTPDGPCYACTMSEKDWELLAHRKACKLLGTDEILAGHTPTNATTSSIIAGIQTQEAIKYLAEVDPSMHALENKVWRMIGEQMATFASFIEIDEYCPFHFDPIETSHQTELPKTLVELWSALALDEETQISFYDDFLFIHGCPDCGTAPTFGYKDLLKKQGVCKKCGAERVVDLTSRISKSDEITNLPIEPEFWPQHSFAQVRKTDGLERIEITRGA</sequence>
<reference evidence="2" key="1">
    <citation type="submission" date="2020-05" db="EMBL/GenBank/DDBJ databases">
        <authorList>
            <person name="Chiriac C."/>
            <person name="Salcher M."/>
            <person name="Ghai R."/>
            <person name="Kavagutti S V."/>
        </authorList>
    </citation>
    <scope>NUCLEOTIDE SEQUENCE</scope>
</reference>
<organism evidence="2">
    <name type="scientific">freshwater metagenome</name>
    <dbReference type="NCBI Taxonomy" id="449393"/>
    <lineage>
        <taxon>unclassified sequences</taxon>
        <taxon>metagenomes</taxon>
        <taxon>ecological metagenomes</taxon>
    </lineage>
</organism>
<dbReference type="SUPFAM" id="SSF69572">
    <property type="entry name" value="Activating enzymes of the ubiquitin-like proteins"/>
    <property type="match status" value="1"/>
</dbReference>
<protein>
    <submittedName>
        <fullName evidence="2">Unannotated protein</fullName>
    </submittedName>
</protein>
<dbReference type="PANTHER" id="PTHR10953:SF102">
    <property type="entry name" value="ADENYLYLTRANSFERASE AND SULFURTRANSFERASE MOCS3"/>
    <property type="match status" value="1"/>
</dbReference>
<name>A0A6J6FSG8_9ZZZZ</name>
<dbReference type="PANTHER" id="PTHR10953">
    <property type="entry name" value="UBIQUITIN-ACTIVATING ENZYME E1"/>
    <property type="match status" value="1"/>
</dbReference>